<dbReference type="Pfam" id="PF06776">
    <property type="entry name" value="IalB"/>
    <property type="match status" value="1"/>
</dbReference>
<evidence type="ECO:0000313" key="2">
    <source>
        <dbReference type="EMBL" id="QKV20561.1"/>
    </source>
</evidence>
<protein>
    <submittedName>
        <fullName evidence="2">Invasion associated locus B family protein</fullName>
    </submittedName>
</protein>
<evidence type="ECO:0000313" key="3">
    <source>
        <dbReference type="Proteomes" id="UP000509367"/>
    </source>
</evidence>
<name>A0A6N1VI43_9HYPH</name>
<evidence type="ECO:0000256" key="1">
    <source>
        <dbReference type="SAM" id="SignalP"/>
    </source>
</evidence>
<dbReference type="KEGG" id="orm:HTY61_06505"/>
<gene>
    <name evidence="2" type="ORF">HTY61_06505</name>
</gene>
<reference evidence="2 3" key="1">
    <citation type="submission" date="2020-06" db="EMBL/GenBank/DDBJ databases">
        <title>Oricola thermophila sp. nov. isolated from a tidal sediments.</title>
        <authorList>
            <person name="Kwon K.K."/>
            <person name="Yang S.-H."/>
            <person name="Park M.-J."/>
        </authorList>
    </citation>
    <scope>NUCLEOTIDE SEQUENCE [LARGE SCALE GENOMIC DNA]</scope>
    <source>
        <strain evidence="2 3">MEBiC13590</strain>
    </source>
</reference>
<dbReference type="AlphaFoldDB" id="A0A6N1VI43"/>
<dbReference type="Gene3D" id="2.60.40.1880">
    <property type="entry name" value="Invasion associated locus B (IalB) protein"/>
    <property type="match status" value="1"/>
</dbReference>
<dbReference type="EMBL" id="CP054836">
    <property type="protein sequence ID" value="QKV20561.1"/>
    <property type="molecule type" value="Genomic_DNA"/>
</dbReference>
<accession>A0A6N1VI43</accession>
<dbReference type="InterPro" id="IPR038696">
    <property type="entry name" value="IalB_sf"/>
</dbReference>
<sequence>MRATIRKSIAAVLSAGIAATGIMSAAQAQAPQVPQGWFKVCSKQEDNDICNVQNIRTANTGQLLTAVNLIQITGKVNRAIFQIAVPTGRVIPAGIGMQIDGGQAQKIDYAICLPDRCIAEAPLTDALVASLKKGGEMTLTSINFQNQPNPITISLSGFTAAFEGEPLKQSEVESRQQQLQEAIEKRREDFQKKLLEEQEKAKQAN</sequence>
<dbReference type="InterPro" id="IPR010642">
    <property type="entry name" value="Invasion_prot_B"/>
</dbReference>
<organism evidence="2 3">
    <name type="scientific">Oricola thermophila</name>
    <dbReference type="NCBI Taxonomy" id="2742145"/>
    <lineage>
        <taxon>Bacteria</taxon>
        <taxon>Pseudomonadati</taxon>
        <taxon>Pseudomonadota</taxon>
        <taxon>Alphaproteobacteria</taxon>
        <taxon>Hyphomicrobiales</taxon>
        <taxon>Ahrensiaceae</taxon>
        <taxon>Oricola</taxon>
    </lineage>
</organism>
<feature type="signal peptide" evidence="1">
    <location>
        <begin position="1"/>
        <end position="28"/>
    </location>
</feature>
<dbReference type="Proteomes" id="UP000509367">
    <property type="component" value="Chromosome"/>
</dbReference>
<dbReference type="RefSeq" id="WP_175278451.1">
    <property type="nucleotide sequence ID" value="NZ_CP054836.1"/>
</dbReference>
<proteinExistence type="predicted"/>
<keyword evidence="1" id="KW-0732">Signal</keyword>
<keyword evidence="3" id="KW-1185">Reference proteome</keyword>
<feature type="chain" id="PRO_5027097236" evidence="1">
    <location>
        <begin position="29"/>
        <end position="205"/>
    </location>
</feature>